<dbReference type="PROSITE" id="PS50936">
    <property type="entry name" value="ENGC_GTPASE"/>
    <property type="match status" value="1"/>
</dbReference>
<dbReference type="GO" id="GO:0046872">
    <property type="term" value="F:metal ion binding"/>
    <property type="evidence" value="ECO:0007669"/>
    <property type="project" value="UniProtKB-KW"/>
</dbReference>
<comment type="similarity">
    <text evidence="10">Belongs to the TRAFAC class YlqF/YawG GTPase family. RsgA subfamily.</text>
</comment>
<dbReference type="SUPFAM" id="SSF52540">
    <property type="entry name" value="P-loop containing nucleoside triphosphate hydrolases"/>
    <property type="match status" value="1"/>
</dbReference>
<feature type="domain" description="EngC GTPase" evidence="11">
    <location>
        <begin position="110"/>
        <end position="258"/>
    </location>
</feature>
<dbReference type="GO" id="GO:0019843">
    <property type="term" value="F:rRNA binding"/>
    <property type="evidence" value="ECO:0007669"/>
    <property type="project" value="UniProtKB-KW"/>
</dbReference>
<feature type="binding site" evidence="10">
    <location>
        <position position="296"/>
    </location>
    <ligand>
        <name>Zn(2+)</name>
        <dbReference type="ChEBI" id="CHEBI:29105"/>
    </ligand>
</feature>
<dbReference type="CDD" id="cd01854">
    <property type="entry name" value="YjeQ_EngC"/>
    <property type="match status" value="1"/>
</dbReference>
<dbReference type="InterPro" id="IPR010914">
    <property type="entry name" value="RsgA_GTPase_dom"/>
</dbReference>
<dbReference type="InterPro" id="IPR027417">
    <property type="entry name" value="P-loop_NTPase"/>
</dbReference>
<dbReference type="InterPro" id="IPR030378">
    <property type="entry name" value="G_CP_dom"/>
</dbReference>
<comment type="caution">
    <text evidence="13">The sequence shown here is derived from an EMBL/GenBank/DDBJ whole genome shotgun (WGS) entry which is preliminary data.</text>
</comment>
<evidence type="ECO:0000313" key="14">
    <source>
        <dbReference type="Proteomes" id="UP000233256"/>
    </source>
</evidence>
<dbReference type="PANTHER" id="PTHR32120:SF10">
    <property type="entry name" value="SMALL RIBOSOMAL SUBUNIT BIOGENESIS GTPASE RSGA"/>
    <property type="match status" value="1"/>
</dbReference>
<dbReference type="Gene3D" id="1.10.40.50">
    <property type="entry name" value="Probable gtpase engc, domain 3"/>
    <property type="match status" value="1"/>
</dbReference>
<gene>
    <name evidence="10 13" type="primary">rsgA</name>
    <name evidence="13" type="ORF">CVV64_19530</name>
</gene>
<dbReference type="Proteomes" id="UP000233256">
    <property type="component" value="Unassembled WGS sequence"/>
</dbReference>
<keyword evidence="5 10" id="KW-0547">Nucleotide-binding</keyword>
<accession>A0A2N1PIU7</accession>
<name>A0A2N1PIU7_9BACT</name>
<evidence type="ECO:0000256" key="3">
    <source>
        <dbReference type="ARBA" id="ARBA00022723"/>
    </source>
</evidence>
<evidence type="ECO:0000313" key="13">
    <source>
        <dbReference type="EMBL" id="PKK88264.1"/>
    </source>
</evidence>
<dbReference type="EMBL" id="PGXC01000055">
    <property type="protein sequence ID" value="PKK88264.1"/>
    <property type="molecule type" value="Genomic_DNA"/>
</dbReference>
<evidence type="ECO:0000256" key="2">
    <source>
        <dbReference type="ARBA" id="ARBA00022517"/>
    </source>
</evidence>
<keyword evidence="9 10" id="KW-0342">GTP-binding</keyword>
<evidence type="ECO:0000259" key="12">
    <source>
        <dbReference type="PROSITE" id="PS51721"/>
    </source>
</evidence>
<feature type="binding site" evidence="10">
    <location>
        <position position="288"/>
    </location>
    <ligand>
        <name>Zn(2+)</name>
        <dbReference type="ChEBI" id="CHEBI:29105"/>
    </ligand>
</feature>
<dbReference type="PROSITE" id="PS51721">
    <property type="entry name" value="G_CP"/>
    <property type="match status" value="1"/>
</dbReference>
<feature type="domain" description="CP-type G" evidence="12">
    <location>
        <begin position="100"/>
        <end position="260"/>
    </location>
</feature>
<reference evidence="13 14" key="1">
    <citation type="journal article" date="2017" name="ISME J.">
        <title>Potential for microbial H2 and metal transformations associated with novel bacteria and archaea in deep terrestrial subsurface sediments.</title>
        <authorList>
            <person name="Hernsdorf A.W."/>
            <person name="Amano Y."/>
            <person name="Miyakawa K."/>
            <person name="Ise K."/>
            <person name="Suzuki Y."/>
            <person name="Anantharaman K."/>
            <person name="Probst A."/>
            <person name="Burstein D."/>
            <person name="Thomas B.C."/>
            <person name="Banfield J.F."/>
        </authorList>
    </citation>
    <scope>NUCLEOTIDE SEQUENCE [LARGE SCALE GENOMIC DNA]</scope>
    <source>
        <strain evidence="13">HGW-Wallbacteria-1</strain>
    </source>
</reference>
<comment type="subcellular location">
    <subcellularLocation>
        <location evidence="10">Cytoplasm</location>
    </subcellularLocation>
</comment>
<dbReference type="AlphaFoldDB" id="A0A2N1PIU7"/>
<keyword evidence="4 10" id="KW-0699">rRNA-binding</keyword>
<evidence type="ECO:0000256" key="5">
    <source>
        <dbReference type="ARBA" id="ARBA00022741"/>
    </source>
</evidence>
<evidence type="ECO:0000256" key="9">
    <source>
        <dbReference type="ARBA" id="ARBA00023134"/>
    </source>
</evidence>
<feature type="binding site" evidence="10">
    <location>
        <begin position="149"/>
        <end position="152"/>
    </location>
    <ligand>
        <name>GTP</name>
        <dbReference type="ChEBI" id="CHEBI:37565"/>
    </ligand>
</feature>
<evidence type="ECO:0000256" key="10">
    <source>
        <dbReference type="HAMAP-Rule" id="MF_01820"/>
    </source>
</evidence>
<dbReference type="GO" id="GO:0005737">
    <property type="term" value="C:cytoplasm"/>
    <property type="evidence" value="ECO:0007669"/>
    <property type="project" value="UniProtKB-SubCell"/>
</dbReference>
<dbReference type="GO" id="GO:0003924">
    <property type="term" value="F:GTPase activity"/>
    <property type="evidence" value="ECO:0007669"/>
    <property type="project" value="UniProtKB-UniRule"/>
</dbReference>
<dbReference type="GO" id="GO:0042274">
    <property type="term" value="P:ribosomal small subunit biogenesis"/>
    <property type="evidence" value="ECO:0007669"/>
    <property type="project" value="UniProtKB-UniRule"/>
</dbReference>
<evidence type="ECO:0000256" key="8">
    <source>
        <dbReference type="ARBA" id="ARBA00022884"/>
    </source>
</evidence>
<proteinExistence type="inferred from homology"/>
<feature type="binding site" evidence="10">
    <location>
        <position position="290"/>
    </location>
    <ligand>
        <name>Zn(2+)</name>
        <dbReference type="ChEBI" id="CHEBI:29105"/>
    </ligand>
</feature>
<dbReference type="InterPro" id="IPR004881">
    <property type="entry name" value="Ribosome_biogen_GTPase_RsgA"/>
</dbReference>
<keyword evidence="3 10" id="KW-0479">Metal-binding</keyword>
<evidence type="ECO:0000256" key="4">
    <source>
        <dbReference type="ARBA" id="ARBA00022730"/>
    </source>
</evidence>
<comment type="cofactor">
    <cofactor evidence="10">
        <name>Zn(2+)</name>
        <dbReference type="ChEBI" id="CHEBI:29105"/>
    </cofactor>
    <text evidence="10">Binds 1 zinc ion per subunit.</text>
</comment>
<evidence type="ECO:0000256" key="1">
    <source>
        <dbReference type="ARBA" id="ARBA00022490"/>
    </source>
</evidence>
<dbReference type="NCBIfam" id="TIGR00157">
    <property type="entry name" value="ribosome small subunit-dependent GTPase A"/>
    <property type="match status" value="1"/>
</dbReference>
<dbReference type="PANTHER" id="PTHR32120">
    <property type="entry name" value="SMALL RIBOSOMAL SUBUNIT BIOGENESIS GTPASE RSGA"/>
    <property type="match status" value="1"/>
</dbReference>
<dbReference type="EC" id="3.6.1.-" evidence="10"/>
<keyword evidence="8 10" id="KW-0694">RNA-binding</keyword>
<dbReference type="HAMAP" id="MF_01820">
    <property type="entry name" value="GTPase_RsgA"/>
    <property type="match status" value="1"/>
</dbReference>
<feature type="binding site" evidence="10">
    <location>
        <begin position="203"/>
        <end position="211"/>
    </location>
    <ligand>
        <name>GTP</name>
        <dbReference type="ChEBI" id="CHEBI:37565"/>
    </ligand>
</feature>
<dbReference type="Pfam" id="PF03193">
    <property type="entry name" value="RsgA_GTPase"/>
    <property type="match status" value="1"/>
</dbReference>
<keyword evidence="6 10" id="KW-0378">Hydrolase</keyword>
<feature type="binding site" evidence="10">
    <location>
        <position position="283"/>
    </location>
    <ligand>
        <name>Zn(2+)</name>
        <dbReference type="ChEBI" id="CHEBI:29105"/>
    </ligand>
</feature>
<organism evidence="13 14">
    <name type="scientific">Candidatus Wallbacteria bacterium HGW-Wallbacteria-1</name>
    <dbReference type="NCBI Taxonomy" id="2013854"/>
    <lineage>
        <taxon>Bacteria</taxon>
        <taxon>Candidatus Walliibacteriota</taxon>
    </lineage>
</organism>
<dbReference type="Gene3D" id="3.40.50.300">
    <property type="entry name" value="P-loop containing nucleotide triphosphate hydrolases"/>
    <property type="match status" value="1"/>
</dbReference>
<keyword evidence="1 10" id="KW-0963">Cytoplasm</keyword>
<sequence>MMNLQQLGFNNWFSDHASTVLQPGQSVARIMTVDRSAYLVRGEGQETPAELSGRFRHTVESEADLPCVGDWVCIQHASPELAIIHSVLPRKSFLRRKRPGKLIDFQMIAANIDIAFVVQSCHYDFNIRRLERYLVACSDGGIEPVIILSKTDLMTPEEIAGQTLDIRGAGIASHILPVSNTTGAGLDRFRLLVEPGKTYCLIGSSGVGKSTLINRLLGRNDLETKAVSVTGEGTHTTSRRQLLVQDNGTMLIDTPGMREFGLLGANDGLDESFSEMHELSITCRFANCTHTDEPGCAVLSAVENDELSEDRYLSYIKLRKENEYHDMSYAEKRKKDRDFGRFIKAYKKQGKS</sequence>
<keyword evidence="7 10" id="KW-0862">Zinc</keyword>
<comment type="function">
    <text evidence="10">One of several proteins that assist in the late maturation steps of the functional core of the 30S ribosomal subunit. Helps release RbfA from mature subunits. May play a role in the assembly of ribosomal proteins into the subunit. Circularly permuted GTPase that catalyzes slow GTP hydrolysis, GTPase activity is stimulated by the 30S ribosomal subunit.</text>
</comment>
<protein>
    <recommendedName>
        <fullName evidence="10">Small ribosomal subunit biogenesis GTPase RsgA</fullName>
        <ecNumber evidence="10">3.6.1.-</ecNumber>
    </recommendedName>
</protein>
<evidence type="ECO:0000256" key="6">
    <source>
        <dbReference type="ARBA" id="ARBA00022801"/>
    </source>
</evidence>
<dbReference type="GO" id="GO:0005525">
    <property type="term" value="F:GTP binding"/>
    <property type="evidence" value="ECO:0007669"/>
    <property type="project" value="UniProtKB-UniRule"/>
</dbReference>
<keyword evidence="2 10" id="KW-0690">Ribosome biogenesis</keyword>
<comment type="subunit">
    <text evidence="10">Monomer. Associates with 30S ribosomal subunit, binds 16S rRNA.</text>
</comment>
<evidence type="ECO:0000259" key="11">
    <source>
        <dbReference type="PROSITE" id="PS50936"/>
    </source>
</evidence>
<evidence type="ECO:0000256" key="7">
    <source>
        <dbReference type="ARBA" id="ARBA00022833"/>
    </source>
</evidence>